<evidence type="ECO:0000313" key="1">
    <source>
        <dbReference type="EMBL" id="KAF9791952.1"/>
    </source>
</evidence>
<evidence type="ECO:0000313" key="2">
    <source>
        <dbReference type="Proteomes" id="UP000736335"/>
    </source>
</evidence>
<gene>
    <name evidence="1" type="ORF">BJ322DRAFT_4741</name>
</gene>
<dbReference type="AlphaFoldDB" id="A0A9P6HQD6"/>
<dbReference type="Proteomes" id="UP000736335">
    <property type="component" value="Unassembled WGS sequence"/>
</dbReference>
<keyword evidence="2" id="KW-1185">Reference proteome</keyword>
<accession>A0A9P6HQD6</accession>
<reference evidence="1" key="2">
    <citation type="submission" date="2020-11" db="EMBL/GenBank/DDBJ databases">
        <authorList>
            <consortium name="DOE Joint Genome Institute"/>
            <person name="Kuo A."/>
            <person name="Miyauchi S."/>
            <person name="Kiss E."/>
            <person name="Drula E."/>
            <person name="Kohler A."/>
            <person name="Sanchez-Garcia M."/>
            <person name="Andreopoulos B."/>
            <person name="Barry K.W."/>
            <person name="Bonito G."/>
            <person name="Buee M."/>
            <person name="Carver A."/>
            <person name="Chen C."/>
            <person name="Cichocki N."/>
            <person name="Clum A."/>
            <person name="Culley D."/>
            <person name="Crous P.W."/>
            <person name="Fauchery L."/>
            <person name="Girlanda M."/>
            <person name="Hayes R."/>
            <person name="Keri Z."/>
            <person name="Labutti K."/>
            <person name="Lipzen A."/>
            <person name="Lombard V."/>
            <person name="Magnuson J."/>
            <person name="Maillard F."/>
            <person name="Morin E."/>
            <person name="Murat C."/>
            <person name="Nolan M."/>
            <person name="Ohm R."/>
            <person name="Pangilinan J."/>
            <person name="Pereira M."/>
            <person name="Perotto S."/>
            <person name="Peter M."/>
            <person name="Riley R."/>
            <person name="Sitrit Y."/>
            <person name="Stielow B."/>
            <person name="Szollosi G."/>
            <person name="Zifcakova L."/>
            <person name="Stursova M."/>
            <person name="Spatafora J.W."/>
            <person name="Tedersoo L."/>
            <person name="Vaario L.-M."/>
            <person name="Yamada A."/>
            <person name="Yan M."/>
            <person name="Wang P."/>
            <person name="Xu J."/>
            <person name="Bruns T."/>
            <person name="Baldrian P."/>
            <person name="Vilgalys R."/>
            <person name="Henrissat B."/>
            <person name="Grigoriev I.V."/>
            <person name="Hibbett D."/>
            <person name="Nagy L.G."/>
            <person name="Martin F.M."/>
        </authorList>
    </citation>
    <scope>NUCLEOTIDE SEQUENCE</scope>
    <source>
        <strain evidence="1">UH-Tt-Lm1</strain>
    </source>
</reference>
<sequence>MVGVSWSNGGGDSTSCGLIVTWFFVDDFDGIFLDTNTFGRANINDPACLRLLEINPKEKGGVGLRSAVNGNFSQRHCSGRLRECGFDAEEPAGMTTGVVATIVPTYIPQRTTVGVFPFGSLRSGLLRYGEKRSSPLRAPRFACLQPRGAKSMIRPITTLKAASTSWGNHPLSLRKVRGLRLCRWFGNSALPLPCENLNVIFVILDTRTSL</sequence>
<reference evidence="1" key="1">
    <citation type="journal article" date="2020" name="Nat. Commun.">
        <title>Large-scale genome sequencing of mycorrhizal fungi provides insights into the early evolution of symbiotic traits.</title>
        <authorList>
            <person name="Miyauchi S."/>
            <person name="Kiss E."/>
            <person name="Kuo A."/>
            <person name="Drula E."/>
            <person name="Kohler A."/>
            <person name="Sanchez-Garcia M."/>
            <person name="Morin E."/>
            <person name="Andreopoulos B."/>
            <person name="Barry K.W."/>
            <person name="Bonito G."/>
            <person name="Buee M."/>
            <person name="Carver A."/>
            <person name="Chen C."/>
            <person name="Cichocki N."/>
            <person name="Clum A."/>
            <person name="Culley D."/>
            <person name="Crous P.W."/>
            <person name="Fauchery L."/>
            <person name="Girlanda M."/>
            <person name="Hayes R.D."/>
            <person name="Keri Z."/>
            <person name="LaButti K."/>
            <person name="Lipzen A."/>
            <person name="Lombard V."/>
            <person name="Magnuson J."/>
            <person name="Maillard F."/>
            <person name="Murat C."/>
            <person name="Nolan M."/>
            <person name="Ohm R.A."/>
            <person name="Pangilinan J."/>
            <person name="Pereira M.F."/>
            <person name="Perotto S."/>
            <person name="Peter M."/>
            <person name="Pfister S."/>
            <person name="Riley R."/>
            <person name="Sitrit Y."/>
            <person name="Stielow J.B."/>
            <person name="Szollosi G."/>
            <person name="Zifcakova L."/>
            <person name="Stursova M."/>
            <person name="Spatafora J.W."/>
            <person name="Tedersoo L."/>
            <person name="Vaario L.M."/>
            <person name="Yamada A."/>
            <person name="Yan M."/>
            <person name="Wang P."/>
            <person name="Xu J."/>
            <person name="Bruns T."/>
            <person name="Baldrian P."/>
            <person name="Vilgalys R."/>
            <person name="Dunand C."/>
            <person name="Henrissat B."/>
            <person name="Grigoriev I.V."/>
            <person name="Hibbett D."/>
            <person name="Nagy L.G."/>
            <person name="Martin F.M."/>
        </authorList>
    </citation>
    <scope>NUCLEOTIDE SEQUENCE</scope>
    <source>
        <strain evidence="1">UH-Tt-Lm1</strain>
    </source>
</reference>
<organism evidence="1 2">
    <name type="scientific">Thelephora terrestris</name>
    <dbReference type="NCBI Taxonomy" id="56493"/>
    <lineage>
        <taxon>Eukaryota</taxon>
        <taxon>Fungi</taxon>
        <taxon>Dikarya</taxon>
        <taxon>Basidiomycota</taxon>
        <taxon>Agaricomycotina</taxon>
        <taxon>Agaricomycetes</taxon>
        <taxon>Thelephorales</taxon>
        <taxon>Thelephoraceae</taxon>
        <taxon>Thelephora</taxon>
    </lineage>
</organism>
<comment type="caution">
    <text evidence="1">The sequence shown here is derived from an EMBL/GenBank/DDBJ whole genome shotgun (WGS) entry which is preliminary data.</text>
</comment>
<proteinExistence type="predicted"/>
<dbReference type="EMBL" id="WIUZ02000001">
    <property type="protein sequence ID" value="KAF9791952.1"/>
    <property type="molecule type" value="Genomic_DNA"/>
</dbReference>
<protein>
    <submittedName>
        <fullName evidence="1">Uncharacterized protein</fullName>
    </submittedName>
</protein>
<name>A0A9P6HQD6_9AGAM</name>